<dbReference type="Proteomes" id="UP000518887">
    <property type="component" value="Unassembled WGS sequence"/>
</dbReference>
<dbReference type="AlphaFoldDB" id="A0A7W8LLR5"/>
<evidence type="ECO:0000313" key="7">
    <source>
        <dbReference type="EMBL" id="MBB5225752.1"/>
    </source>
</evidence>
<comment type="similarity">
    <text evidence="1 6">Belongs to the FliP/MopC/SpaP family.</text>
</comment>
<dbReference type="NCBIfam" id="TIGR01103">
    <property type="entry name" value="fliP"/>
    <property type="match status" value="1"/>
</dbReference>
<feature type="transmembrane region" description="Helical" evidence="6">
    <location>
        <begin position="12"/>
        <end position="31"/>
    </location>
</feature>
<dbReference type="PANTHER" id="PTHR30587:SF2">
    <property type="entry name" value="SURFACE PRESENTATION OF ANTIGENS PROTEIN SPAP"/>
    <property type="match status" value="1"/>
</dbReference>
<keyword evidence="7" id="KW-0282">Flagellum</keyword>
<comment type="function">
    <text evidence="6">Plays a role in the flagellum-specific transport system.</text>
</comment>
<feature type="transmembrane region" description="Helical" evidence="6">
    <location>
        <begin position="234"/>
        <end position="258"/>
    </location>
</feature>
<keyword evidence="2 6" id="KW-1003">Cell membrane</keyword>
<dbReference type="InterPro" id="IPR005837">
    <property type="entry name" value="FliP"/>
</dbReference>
<evidence type="ECO:0000256" key="5">
    <source>
        <dbReference type="ARBA" id="ARBA00023136"/>
    </source>
</evidence>
<accession>A0A7W8LLR5</accession>
<keyword evidence="3 6" id="KW-0812">Transmembrane</keyword>
<organism evidence="7 8">
    <name type="scientific">Treponema ruminis</name>
    <dbReference type="NCBI Taxonomy" id="744515"/>
    <lineage>
        <taxon>Bacteria</taxon>
        <taxon>Pseudomonadati</taxon>
        <taxon>Spirochaetota</taxon>
        <taxon>Spirochaetia</taxon>
        <taxon>Spirochaetales</taxon>
        <taxon>Treponemataceae</taxon>
        <taxon>Treponema</taxon>
    </lineage>
</organism>
<keyword evidence="6" id="KW-0813">Transport</keyword>
<evidence type="ECO:0000256" key="3">
    <source>
        <dbReference type="ARBA" id="ARBA00022692"/>
    </source>
</evidence>
<dbReference type="PANTHER" id="PTHR30587">
    <property type="entry name" value="FLAGELLAR BIOSYNTHETIC PROTEIN FLIP"/>
    <property type="match status" value="1"/>
</dbReference>
<feature type="transmembrane region" description="Helical" evidence="6">
    <location>
        <begin position="82"/>
        <end position="105"/>
    </location>
</feature>
<keyword evidence="4 6" id="KW-1133">Transmembrane helix</keyword>
<sequence length="292" mass="32520">MKNMISASFHKWLPRIVIATFISIFCLFPVASQSRQNRNFPQGSTQGRTEMGGNVRGIDFPNIDVNISRPQGGEQVAFSVQLLLLLTVLTIAPSLLILTTCFLRFSIVLDFIKRALSLQQVPPTSVLNGIALFMTIFIMFPTLQNVYNNALKPLSNGELTIEQAYREAEAPLRTFMLNQTVTVQSDGSLGSRYISSFLGMANLPSPKGPEDIPTYVIIPAYILHELTVAFKIGVFLYIPFIVIDMVVASILMSMGMMMLPPVQISMPFKLMLFVMVDGWGLLTQQLFQSIIK</sequence>
<dbReference type="GO" id="GO:0009306">
    <property type="term" value="P:protein secretion"/>
    <property type="evidence" value="ECO:0007669"/>
    <property type="project" value="UniProtKB-UniRule"/>
</dbReference>
<dbReference type="PROSITE" id="PS01061">
    <property type="entry name" value="FLIP_2"/>
    <property type="match status" value="1"/>
</dbReference>
<dbReference type="GO" id="GO:0044781">
    <property type="term" value="P:bacterial-type flagellum organization"/>
    <property type="evidence" value="ECO:0007669"/>
    <property type="project" value="UniProtKB-UniRule"/>
</dbReference>
<keyword evidence="6" id="KW-0653">Protein transport</keyword>
<comment type="subcellular location">
    <subcellularLocation>
        <location evidence="6">Cell membrane</location>
        <topology evidence="6">Multi-pass membrane protein</topology>
    </subcellularLocation>
    <subcellularLocation>
        <location evidence="6">Bacterial flagellum basal body</location>
    </subcellularLocation>
</comment>
<keyword evidence="7" id="KW-0969">Cilium</keyword>
<evidence type="ECO:0000256" key="2">
    <source>
        <dbReference type="ARBA" id="ARBA00022475"/>
    </source>
</evidence>
<dbReference type="PRINTS" id="PR00951">
    <property type="entry name" value="FLGBIOSNFLIP"/>
</dbReference>
<keyword evidence="8" id="KW-1185">Reference proteome</keyword>
<dbReference type="GO" id="GO:0005886">
    <property type="term" value="C:plasma membrane"/>
    <property type="evidence" value="ECO:0007669"/>
    <property type="project" value="UniProtKB-SubCell"/>
</dbReference>
<gene>
    <name evidence="6" type="primary">fliP</name>
    <name evidence="7" type="ORF">HNP76_001109</name>
</gene>
<name>A0A7W8LLR5_9SPIR</name>
<dbReference type="EMBL" id="JACHFQ010000003">
    <property type="protein sequence ID" value="MBB5225752.1"/>
    <property type="molecule type" value="Genomic_DNA"/>
</dbReference>
<dbReference type="Pfam" id="PF00813">
    <property type="entry name" value="FliP"/>
    <property type="match status" value="1"/>
</dbReference>
<keyword evidence="6" id="KW-1005">Bacterial flagellum biogenesis</keyword>
<feature type="transmembrane region" description="Helical" evidence="6">
    <location>
        <begin position="126"/>
        <end position="147"/>
    </location>
</feature>
<reference evidence="7 8" key="1">
    <citation type="submission" date="2020-08" db="EMBL/GenBank/DDBJ databases">
        <title>Genomic Encyclopedia of Type Strains, Phase IV (KMG-IV): sequencing the most valuable type-strain genomes for metagenomic binning, comparative biology and taxonomic classification.</title>
        <authorList>
            <person name="Goeker M."/>
        </authorList>
    </citation>
    <scope>NUCLEOTIDE SEQUENCE [LARGE SCALE GENOMIC DNA]</scope>
    <source>
        <strain evidence="7 8">DSM 103462</strain>
    </source>
</reference>
<dbReference type="NCBIfam" id="NF009438">
    <property type="entry name" value="PRK12797.1"/>
    <property type="match status" value="1"/>
</dbReference>
<evidence type="ECO:0000256" key="4">
    <source>
        <dbReference type="ARBA" id="ARBA00022989"/>
    </source>
</evidence>
<dbReference type="InterPro" id="IPR005838">
    <property type="entry name" value="T3SS_IM_P"/>
</dbReference>
<protein>
    <recommendedName>
        <fullName evidence="6">Flagellar biosynthetic protein FliP</fullName>
    </recommendedName>
</protein>
<dbReference type="PRINTS" id="PR01302">
    <property type="entry name" value="TYPE3IMPPROT"/>
</dbReference>
<evidence type="ECO:0000313" key="8">
    <source>
        <dbReference type="Proteomes" id="UP000518887"/>
    </source>
</evidence>
<dbReference type="RefSeq" id="WP_184658335.1">
    <property type="nucleotide sequence ID" value="NZ_CP031518.1"/>
</dbReference>
<evidence type="ECO:0000256" key="1">
    <source>
        <dbReference type="ARBA" id="ARBA00006257"/>
    </source>
</evidence>
<dbReference type="GO" id="GO:0009425">
    <property type="term" value="C:bacterial-type flagellum basal body"/>
    <property type="evidence" value="ECO:0007669"/>
    <property type="project" value="UniProtKB-SubCell"/>
</dbReference>
<keyword evidence="5 6" id="KW-0472">Membrane</keyword>
<comment type="caution">
    <text evidence="7">The sequence shown here is derived from an EMBL/GenBank/DDBJ whole genome shotgun (WGS) entry which is preliminary data.</text>
</comment>
<keyword evidence="6" id="KW-1006">Bacterial flagellum protein export</keyword>
<keyword evidence="7" id="KW-0966">Cell projection</keyword>
<proteinExistence type="inferred from homology"/>
<evidence type="ECO:0000256" key="6">
    <source>
        <dbReference type="RuleBase" id="RU362069"/>
    </source>
</evidence>